<keyword evidence="4" id="KW-1185">Reference proteome</keyword>
<proteinExistence type="predicted"/>
<accession>A4A571</accession>
<dbReference type="InterPro" id="IPR012334">
    <property type="entry name" value="Pectin_lyas_fold"/>
</dbReference>
<feature type="chain" id="PRO_5002664389" evidence="1">
    <location>
        <begin position="32"/>
        <end position="372"/>
    </location>
</feature>
<gene>
    <name evidence="3" type="ORF">KT71_09952</name>
</gene>
<sequence length="372" mass="40051">MSAFRLKTTLFFYLSVYGLATPLHGAASVTAAPTESVTLRVATAAALYAAVRGASGDQKTVISLADGVYRLSNALRIGVDNVTIRSDSDDPAKVIIAGNGMRQTAGVDNLIEVSGKGVALIGLTLREAGNHLIQLRGERDADHFRLLNCVLQDSYEQLLKVSGASEGAVSADFGVVRNSRFEYTADLGPNFYIGGIDMHGGKNWLIERNHFRNIASPADAVAEFAIHLWTGSADNVVRDNVIINSDRGIGFGLGDQWFRHNRAGEITGNVILHLRPSDPFADVGIALENSPGTLINDNFVYLTHNYPNGIEYRFQGTTGVLITGNVTNKAIKARDGAEGLPDGNQTGSITRLGIDSAALMLRELHRRFVEQD</sequence>
<name>A4A571_9GAMM</name>
<dbReference type="eggNOG" id="ENOG502Z9RY">
    <property type="taxonomic scope" value="Bacteria"/>
</dbReference>
<dbReference type="STRING" id="314285.KT71_09952"/>
<feature type="signal peptide" evidence="1">
    <location>
        <begin position="1"/>
        <end position="31"/>
    </location>
</feature>
<dbReference type="Pfam" id="PF13229">
    <property type="entry name" value="Beta_helix"/>
    <property type="match status" value="1"/>
</dbReference>
<dbReference type="OrthoDB" id="6194467at2"/>
<dbReference type="EMBL" id="AAOA02000003">
    <property type="protein sequence ID" value="EAQ98942.2"/>
    <property type="molecule type" value="Genomic_DNA"/>
</dbReference>
<keyword evidence="1" id="KW-0732">Signal</keyword>
<dbReference type="InterPro" id="IPR039448">
    <property type="entry name" value="Beta_helix"/>
</dbReference>
<dbReference type="Gene3D" id="2.160.20.10">
    <property type="entry name" value="Single-stranded right-handed beta-helix, Pectin lyase-like"/>
    <property type="match status" value="1"/>
</dbReference>
<comment type="caution">
    <text evidence="3">The sequence shown here is derived from an EMBL/GenBank/DDBJ whole genome shotgun (WGS) entry which is preliminary data.</text>
</comment>
<dbReference type="AlphaFoldDB" id="A4A571"/>
<feature type="domain" description="Right handed beta helix" evidence="2">
    <location>
        <begin position="144"/>
        <end position="325"/>
    </location>
</feature>
<evidence type="ECO:0000313" key="3">
    <source>
        <dbReference type="EMBL" id="EAQ98942.2"/>
    </source>
</evidence>
<protein>
    <submittedName>
        <fullName evidence="3">Right handed beta helix region</fullName>
    </submittedName>
</protein>
<reference evidence="3 4" key="2">
    <citation type="journal article" date="2009" name="PLoS ONE">
        <title>The photosynthetic apparatus and its regulation in the aerobic gammaproteobacterium Congregibacter litoralis gen. nov., sp. nov.</title>
        <authorList>
            <person name="Spring S."/>
            <person name="Lunsdorf H."/>
            <person name="Fuchs B.M."/>
            <person name="Tindall B.J."/>
        </authorList>
    </citation>
    <scope>NUCLEOTIDE SEQUENCE [LARGE SCALE GENOMIC DNA]</scope>
    <source>
        <strain evidence="3">KT71</strain>
    </source>
</reference>
<dbReference type="SUPFAM" id="SSF51126">
    <property type="entry name" value="Pectin lyase-like"/>
    <property type="match status" value="1"/>
</dbReference>
<evidence type="ECO:0000313" key="4">
    <source>
        <dbReference type="Proteomes" id="UP000019205"/>
    </source>
</evidence>
<evidence type="ECO:0000259" key="2">
    <source>
        <dbReference type="Pfam" id="PF13229"/>
    </source>
</evidence>
<dbReference type="RefSeq" id="WP_023660163.1">
    <property type="nucleotide sequence ID" value="NZ_CM002299.1"/>
</dbReference>
<evidence type="ECO:0000256" key="1">
    <source>
        <dbReference type="SAM" id="SignalP"/>
    </source>
</evidence>
<dbReference type="HOGENOM" id="CLU_042502_0_0_6"/>
<reference evidence="3 4" key="1">
    <citation type="journal article" date="2007" name="Proc. Natl. Acad. Sci. U.S.A.">
        <title>Characterization of a marine gammaproteobacterium capable of aerobic anoxygenic photosynthesis.</title>
        <authorList>
            <person name="Fuchs B.M."/>
            <person name="Spring S."/>
            <person name="Teeling H."/>
            <person name="Quast C."/>
            <person name="Wulf J."/>
            <person name="Schattenhofer M."/>
            <person name="Yan S."/>
            <person name="Ferriera S."/>
            <person name="Johnson J."/>
            <person name="Glockner F.O."/>
            <person name="Amann R."/>
        </authorList>
    </citation>
    <scope>NUCLEOTIDE SEQUENCE [LARGE SCALE GENOMIC DNA]</scope>
    <source>
        <strain evidence="3">KT71</strain>
    </source>
</reference>
<organism evidence="3 4">
    <name type="scientific">Congregibacter litoralis KT71</name>
    <dbReference type="NCBI Taxonomy" id="314285"/>
    <lineage>
        <taxon>Bacteria</taxon>
        <taxon>Pseudomonadati</taxon>
        <taxon>Pseudomonadota</taxon>
        <taxon>Gammaproteobacteria</taxon>
        <taxon>Cellvibrionales</taxon>
        <taxon>Halieaceae</taxon>
        <taxon>Congregibacter</taxon>
    </lineage>
</organism>
<dbReference type="Proteomes" id="UP000019205">
    <property type="component" value="Chromosome"/>
</dbReference>
<dbReference type="InterPro" id="IPR011050">
    <property type="entry name" value="Pectin_lyase_fold/virulence"/>
</dbReference>